<evidence type="ECO:0000256" key="1">
    <source>
        <dbReference type="ARBA" id="ARBA00005709"/>
    </source>
</evidence>
<evidence type="ECO:0000313" key="8">
    <source>
        <dbReference type="EMBL" id="RUO24835.1"/>
    </source>
</evidence>
<evidence type="ECO:0000259" key="6">
    <source>
        <dbReference type="Pfam" id="PF00700"/>
    </source>
</evidence>
<dbReference type="InterPro" id="IPR042187">
    <property type="entry name" value="Flagellin_C_sub2"/>
</dbReference>
<sequence length="268" mass="28740">MNINSPKSVTNSVLQNTMAAQDKRMEQLASGRRVNSAADDAAALQIIERMNAEATAYQRSVRNAFDGISLLQTAEGGMQQIQTDLQRMRELTVQAGNGILTNADRQAIEQEVSGLRDNINRTINTTNFGGINLFNQDSERGFLVGSGRGGEEQRMTVRSVDLRDAGLDALDTLDVSDSSNAIQSIDSMLSTVSGLRGEYGAQQNAFSSAISNLTQTDVNVQAARSRIADLDYAQATADSTRLGILEQANIALRGQANVNAGQVLNLLG</sequence>
<comment type="caution">
    <text evidence="7">The sequence shown here is derived from an EMBL/GenBank/DDBJ whole genome shotgun (WGS) entry which is preliminary data.</text>
</comment>
<keyword evidence="10" id="KW-1185">Reference proteome</keyword>
<evidence type="ECO:0000256" key="3">
    <source>
        <dbReference type="ARBA" id="ARBA00023143"/>
    </source>
</evidence>
<dbReference type="PANTHER" id="PTHR42792">
    <property type="entry name" value="FLAGELLIN"/>
    <property type="match status" value="1"/>
</dbReference>
<proteinExistence type="inferred from homology"/>
<reference evidence="8 10" key="1">
    <citation type="journal article" date="2018" name="Front. Microbiol.">
        <title>Genome-Based Analysis Reveals the Taxonomy and Diversity of the Family Idiomarinaceae.</title>
        <authorList>
            <person name="Liu Y."/>
            <person name="Lai Q."/>
            <person name="Shao Z."/>
        </authorList>
    </citation>
    <scope>NUCLEOTIDE SEQUENCE [LARGE SCALE GENOMIC DNA]</scope>
    <source>
        <strain evidence="8 10">CF12-14</strain>
    </source>
</reference>
<comment type="subcellular location">
    <subcellularLocation>
        <location evidence="4">Secreted</location>
    </subcellularLocation>
    <subcellularLocation>
        <location evidence="4">Bacterial flagellum</location>
    </subcellularLocation>
</comment>
<dbReference type="SUPFAM" id="SSF64518">
    <property type="entry name" value="Phase 1 flagellin"/>
    <property type="match status" value="1"/>
</dbReference>
<evidence type="ECO:0000313" key="9">
    <source>
        <dbReference type="Proteomes" id="UP000249203"/>
    </source>
</evidence>
<accession>A0A327X045</accession>
<evidence type="ECO:0000259" key="5">
    <source>
        <dbReference type="Pfam" id="PF00669"/>
    </source>
</evidence>
<dbReference type="GO" id="GO:0005198">
    <property type="term" value="F:structural molecule activity"/>
    <property type="evidence" value="ECO:0007669"/>
    <property type="project" value="UniProtKB-UniRule"/>
</dbReference>
<dbReference type="Pfam" id="PF00669">
    <property type="entry name" value="Flagellin_N"/>
    <property type="match status" value="1"/>
</dbReference>
<keyword evidence="7" id="KW-0966">Cell projection</keyword>
<gene>
    <name evidence="7" type="ORF">B0I24_10598</name>
    <name evidence="8" type="ORF">CWE07_07255</name>
</gene>
<dbReference type="InterPro" id="IPR046358">
    <property type="entry name" value="Flagellin_C"/>
</dbReference>
<dbReference type="PANTHER" id="PTHR42792:SF2">
    <property type="entry name" value="FLAGELLIN"/>
    <property type="match status" value="1"/>
</dbReference>
<reference evidence="7 9" key="2">
    <citation type="submission" date="2018-06" db="EMBL/GenBank/DDBJ databases">
        <title>Genomic Encyclopedia of Type Strains, Phase III (KMG-III): the genomes of soil and plant-associated and newly described type strains.</title>
        <authorList>
            <person name="Whitman W."/>
        </authorList>
    </citation>
    <scope>NUCLEOTIDE SEQUENCE [LARGE SCALE GENOMIC DNA]</scope>
    <source>
        <strain evidence="7 9">CGMCC 1.15366</strain>
    </source>
</reference>
<keyword evidence="7" id="KW-0282">Flagellum</keyword>
<keyword evidence="3 4" id="KW-0975">Bacterial flagellum</keyword>
<name>A0A327X045_9GAMM</name>
<comment type="similarity">
    <text evidence="1 4">Belongs to the bacterial flagellin family.</text>
</comment>
<dbReference type="AlphaFoldDB" id="A0A327X045"/>
<evidence type="ECO:0000313" key="7">
    <source>
        <dbReference type="EMBL" id="RAJ98346.1"/>
    </source>
</evidence>
<dbReference type="RefSeq" id="WP_111569186.1">
    <property type="nucleotide sequence ID" value="NZ_PIPK01000005.1"/>
</dbReference>
<keyword evidence="7" id="KW-0969">Cilium</keyword>
<dbReference type="Gene3D" id="1.20.1330.10">
    <property type="entry name" value="f41 fragment of flagellin, N-terminal domain"/>
    <property type="match status" value="2"/>
</dbReference>
<dbReference type="EMBL" id="PIPK01000005">
    <property type="protein sequence ID" value="RUO24835.1"/>
    <property type="molecule type" value="Genomic_DNA"/>
</dbReference>
<evidence type="ECO:0000256" key="4">
    <source>
        <dbReference type="RuleBase" id="RU362073"/>
    </source>
</evidence>
<dbReference type="PRINTS" id="PR00207">
    <property type="entry name" value="FLAGELLIN"/>
</dbReference>
<feature type="domain" description="Flagellin C-terminal" evidence="6">
    <location>
        <begin position="182"/>
        <end position="267"/>
    </location>
</feature>
<dbReference type="Pfam" id="PF00700">
    <property type="entry name" value="Flagellin_C"/>
    <property type="match status" value="1"/>
</dbReference>
<dbReference type="GO" id="GO:0005576">
    <property type="term" value="C:extracellular region"/>
    <property type="evidence" value="ECO:0007669"/>
    <property type="project" value="UniProtKB-SubCell"/>
</dbReference>
<dbReference type="Proteomes" id="UP000249203">
    <property type="component" value="Unassembled WGS sequence"/>
</dbReference>
<organism evidence="7 9">
    <name type="scientific">Aliidiomarina maris</name>
    <dbReference type="NCBI Taxonomy" id="531312"/>
    <lineage>
        <taxon>Bacteria</taxon>
        <taxon>Pseudomonadati</taxon>
        <taxon>Pseudomonadota</taxon>
        <taxon>Gammaproteobacteria</taxon>
        <taxon>Alteromonadales</taxon>
        <taxon>Idiomarinaceae</taxon>
        <taxon>Aliidiomarina</taxon>
    </lineage>
</organism>
<evidence type="ECO:0000256" key="2">
    <source>
        <dbReference type="ARBA" id="ARBA00022525"/>
    </source>
</evidence>
<dbReference type="InterPro" id="IPR001492">
    <property type="entry name" value="Flagellin"/>
</dbReference>
<protein>
    <recommendedName>
        <fullName evidence="4">Flagellin</fullName>
    </recommendedName>
</protein>
<dbReference type="Gene3D" id="6.10.10.10">
    <property type="entry name" value="Flagellar export chaperone, C-terminal domain"/>
    <property type="match status" value="1"/>
</dbReference>
<dbReference type="Proteomes" id="UP000287865">
    <property type="component" value="Unassembled WGS sequence"/>
</dbReference>
<dbReference type="InterPro" id="IPR001029">
    <property type="entry name" value="Flagellin_N"/>
</dbReference>
<dbReference type="EMBL" id="QLMD01000005">
    <property type="protein sequence ID" value="RAJ98346.1"/>
    <property type="molecule type" value="Genomic_DNA"/>
</dbReference>
<feature type="domain" description="Flagellin N-terminal" evidence="5">
    <location>
        <begin position="2"/>
        <end position="136"/>
    </location>
</feature>
<dbReference type="OrthoDB" id="9796789at2"/>
<keyword evidence="2 4" id="KW-0964">Secreted</keyword>
<evidence type="ECO:0000313" key="10">
    <source>
        <dbReference type="Proteomes" id="UP000287865"/>
    </source>
</evidence>
<comment type="function">
    <text evidence="4">Flagellin is the subunit protein which polymerizes to form the filaments of bacterial flagella.</text>
</comment>
<dbReference type="GO" id="GO:0009288">
    <property type="term" value="C:bacterial-type flagellum"/>
    <property type="evidence" value="ECO:0007669"/>
    <property type="project" value="UniProtKB-SubCell"/>
</dbReference>